<proteinExistence type="predicted"/>
<name>A0A8X8XIP3_SALSN</name>
<dbReference type="Proteomes" id="UP000298416">
    <property type="component" value="Unassembled WGS sequence"/>
</dbReference>
<protein>
    <recommendedName>
        <fullName evidence="4">Coiled-coil domain-containing protein R3HCC1L</fullName>
    </recommendedName>
</protein>
<evidence type="ECO:0000256" key="1">
    <source>
        <dbReference type="SAM" id="MobiDB-lite"/>
    </source>
</evidence>
<evidence type="ECO:0008006" key="4">
    <source>
        <dbReference type="Google" id="ProtNLM"/>
    </source>
</evidence>
<gene>
    <name evidence="2" type="ORF">SASPL_122605</name>
</gene>
<dbReference type="PANTHER" id="PTHR21678">
    <property type="entry name" value="GROWTH INHIBITION AND DIFFERENTIATION RELATED PROTEIN 88"/>
    <property type="match status" value="1"/>
</dbReference>
<feature type="compositionally biased region" description="Acidic residues" evidence="1">
    <location>
        <begin position="231"/>
        <end position="245"/>
    </location>
</feature>
<feature type="region of interest" description="Disordered" evidence="1">
    <location>
        <begin position="328"/>
        <end position="348"/>
    </location>
</feature>
<dbReference type="InterPro" id="IPR012677">
    <property type="entry name" value="Nucleotide-bd_a/b_plait_sf"/>
</dbReference>
<feature type="region of interest" description="Disordered" evidence="1">
    <location>
        <begin position="221"/>
        <end position="246"/>
    </location>
</feature>
<dbReference type="PANTHER" id="PTHR21678:SF0">
    <property type="entry name" value="C3H1-TYPE DOMAIN-CONTAINING PROTEIN"/>
    <property type="match status" value="1"/>
</dbReference>
<reference evidence="2" key="2">
    <citation type="submission" date="2020-08" db="EMBL/GenBank/DDBJ databases">
        <title>Plant Genome Project.</title>
        <authorList>
            <person name="Zhang R.-G."/>
        </authorList>
    </citation>
    <scope>NUCLEOTIDE SEQUENCE</scope>
    <source>
        <strain evidence="2">Huo1</strain>
        <tissue evidence="2">Leaf</tissue>
    </source>
</reference>
<evidence type="ECO:0000313" key="3">
    <source>
        <dbReference type="Proteomes" id="UP000298416"/>
    </source>
</evidence>
<organism evidence="2">
    <name type="scientific">Salvia splendens</name>
    <name type="common">Scarlet sage</name>
    <dbReference type="NCBI Taxonomy" id="180675"/>
    <lineage>
        <taxon>Eukaryota</taxon>
        <taxon>Viridiplantae</taxon>
        <taxon>Streptophyta</taxon>
        <taxon>Embryophyta</taxon>
        <taxon>Tracheophyta</taxon>
        <taxon>Spermatophyta</taxon>
        <taxon>Magnoliopsida</taxon>
        <taxon>eudicotyledons</taxon>
        <taxon>Gunneridae</taxon>
        <taxon>Pentapetalae</taxon>
        <taxon>asterids</taxon>
        <taxon>lamiids</taxon>
        <taxon>Lamiales</taxon>
        <taxon>Lamiaceae</taxon>
        <taxon>Nepetoideae</taxon>
        <taxon>Mentheae</taxon>
        <taxon>Salviinae</taxon>
        <taxon>Salvia</taxon>
        <taxon>Salvia subgen. Calosphace</taxon>
        <taxon>core Calosphace</taxon>
    </lineage>
</organism>
<dbReference type="AlphaFoldDB" id="A0A8X8XIP3"/>
<accession>A0A8X8XIP3</accession>
<feature type="compositionally biased region" description="Basic and acidic residues" evidence="1">
    <location>
        <begin position="386"/>
        <end position="398"/>
    </location>
</feature>
<comment type="caution">
    <text evidence="2">The sequence shown here is derived from an EMBL/GenBank/DDBJ whole genome shotgun (WGS) entry which is preliminary data.</text>
</comment>
<dbReference type="InterPro" id="IPR039884">
    <property type="entry name" value="R3HC1/R3HCL"/>
</dbReference>
<dbReference type="Gene3D" id="3.30.70.330">
    <property type="match status" value="1"/>
</dbReference>
<keyword evidence="3" id="KW-1185">Reference proteome</keyword>
<sequence>MECTTPNWTEKVEDLVHAGEVDQAITFLESTVSNLEHLFKTHQFGRVSSPSSVPHQLATALQDLSKLYSAQGFSLRADQTLSRALQIKHAKGGSRDEVTSDDIAGHGLSLSTVVALIGCAESSSSHLKSDGIPKEDDAEDVMDPLLWRKIWEGSYSIFHDMVLEAVLTSVLDWEAIADCSPEELLSPQSLPGISKLSLEDSKAQSTKRRGRGTFSYKKQGLYSDSQSNEPCIDDSEDTSSCQEEDLEKRSEMYGTRHILVLASLNLSTRTTDLERLLGSFKDRFVIRWVNDTTALAVFRTPSDALEALNSTRCPFTIRILDEDEELFSKIPPKDLEPPRQRPQTSARTAQRLIAQSMGIKLPSSFGSNELRKQEQARKNRIVSRQNMRDDAWGDEDPK</sequence>
<dbReference type="EMBL" id="PNBA02000008">
    <property type="protein sequence ID" value="KAG6415200.1"/>
    <property type="molecule type" value="Genomic_DNA"/>
</dbReference>
<evidence type="ECO:0000313" key="2">
    <source>
        <dbReference type="EMBL" id="KAG6415200.1"/>
    </source>
</evidence>
<reference evidence="2" key="1">
    <citation type="submission" date="2018-01" db="EMBL/GenBank/DDBJ databases">
        <authorList>
            <person name="Mao J.F."/>
        </authorList>
    </citation>
    <scope>NUCLEOTIDE SEQUENCE</scope>
    <source>
        <strain evidence="2">Huo1</strain>
        <tissue evidence="2">Leaf</tissue>
    </source>
</reference>
<feature type="region of interest" description="Disordered" evidence="1">
    <location>
        <begin position="362"/>
        <end position="398"/>
    </location>
</feature>